<evidence type="ECO:0000256" key="1">
    <source>
        <dbReference type="SAM" id="SignalP"/>
    </source>
</evidence>
<evidence type="ECO:0000313" key="3">
    <source>
        <dbReference type="Proteomes" id="UP001595989"/>
    </source>
</evidence>
<dbReference type="InterPro" id="IPR025673">
    <property type="entry name" value="PCYCGC"/>
</dbReference>
<organism evidence="2 3">
    <name type="scientific">Virgibacillus kekensis</name>
    <dbReference type="NCBI Taxonomy" id="202261"/>
    <lineage>
        <taxon>Bacteria</taxon>
        <taxon>Bacillati</taxon>
        <taxon>Bacillota</taxon>
        <taxon>Bacilli</taxon>
        <taxon>Bacillales</taxon>
        <taxon>Bacillaceae</taxon>
        <taxon>Virgibacillus</taxon>
    </lineage>
</organism>
<gene>
    <name evidence="2" type="ORF">ACFO3D_10780</name>
</gene>
<keyword evidence="3" id="KW-1185">Reference proteome</keyword>
<keyword evidence="1" id="KW-0732">Signal</keyword>
<proteinExistence type="predicted"/>
<dbReference type="RefSeq" id="WP_390295763.1">
    <property type="nucleotide sequence ID" value="NZ_JBHSFU010000005.1"/>
</dbReference>
<protein>
    <submittedName>
        <fullName evidence="2">PCYCGC motif-containing (Lipo)protein</fullName>
    </submittedName>
</protein>
<dbReference type="Proteomes" id="UP001595989">
    <property type="component" value="Unassembled WGS sequence"/>
</dbReference>
<dbReference type="PROSITE" id="PS51257">
    <property type="entry name" value="PROKAR_LIPOPROTEIN"/>
    <property type="match status" value="1"/>
</dbReference>
<sequence length="169" mass="18490">MKKYIWILAVLILALVACSNAGEKSEEQEEHASGLPVDDSLEGLSYNMKTNEWSPMMVKFLAEVNDPRVKDAYETAIHNADVLDYMPCYCGCYDSNGHESNTHCFVDEFNGDVVALDSMGFSCGICIDIAKTSVAKYKAGESLVEIRNYIDDNFGGNGIGPTPTPMPQG</sequence>
<accession>A0ABV9DLK7</accession>
<reference evidence="3" key="1">
    <citation type="journal article" date="2019" name="Int. J. Syst. Evol. Microbiol.">
        <title>The Global Catalogue of Microorganisms (GCM) 10K type strain sequencing project: providing services to taxonomists for standard genome sequencing and annotation.</title>
        <authorList>
            <consortium name="The Broad Institute Genomics Platform"/>
            <consortium name="The Broad Institute Genome Sequencing Center for Infectious Disease"/>
            <person name="Wu L."/>
            <person name="Ma J."/>
        </authorList>
    </citation>
    <scope>NUCLEOTIDE SEQUENCE [LARGE SCALE GENOMIC DNA]</scope>
    <source>
        <strain evidence="3">CGMCC 4.7426</strain>
    </source>
</reference>
<evidence type="ECO:0000313" key="2">
    <source>
        <dbReference type="EMBL" id="MFC4558694.1"/>
    </source>
</evidence>
<dbReference type="Pfam" id="PF13798">
    <property type="entry name" value="PCYCGC"/>
    <property type="match status" value="1"/>
</dbReference>
<feature type="signal peptide" evidence="1">
    <location>
        <begin position="1"/>
        <end position="21"/>
    </location>
</feature>
<feature type="chain" id="PRO_5045377517" evidence="1">
    <location>
        <begin position="22"/>
        <end position="169"/>
    </location>
</feature>
<comment type="caution">
    <text evidence="2">The sequence shown here is derived from an EMBL/GenBank/DDBJ whole genome shotgun (WGS) entry which is preliminary data.</text>
</comment>
<dbReference type="EMBL" id="JBHSFU010000005">
    <property type="protein sequence ID" value="MFC4558694.1"/>
    <property type="molecule type" value="Genomic_DNA"/>
</dbReference>
<name>A0ABV9DLK7_9BACI</name>